<evidence type="ECO:0000313" key="2">
    <source>
        <dbReference type="EMBL" id="PUZ25619.1"/>
    </source>
</evidence>
<dbReference type="OrthoDB" id="9759819at2"/>
<dbReference type="Pfam" id="PF01541">
    <property type="entry name" value="GIY-YIG"/>
    <property type="match status" value="1"/>
</dbReference>
<keyword evidence="3" id="KW-1185">Reference proteome</keyword>
<evidence type="ECO:0000313" key="3">
    <source>
        <dbReference type="Proteomes" id="UP000244450"/>
    </source>
</evidence>
<dbReference type="EMBL" id="QCYK01000002">
    <property type="protein sequence ID" value="PUZ25619.1"/>
    <property type="molecule type" value="Genomic_DNA"/>
</dbReference>
<dbReference type="Gene3D" id="3.40.50.300">
    <property type="entry name" value="P-loop containing nucleotide triphosphate hydrolases"/>
    <property type="match status" value="1"/>
</dbReference>
<dbReference type="SUPFAM" id="SSF82771">
    <property type="entry name" value="GIY-YIG endonuclease"/>
    <property type="match status" value="1"/>
</dbReference>
<dbReference type="PROSITE" id="PS50164">
    <property type="entry name" value="GIY_YIG"/>
    <property type="match status" value="1"/>
</dbReference>
<name>A0A2T7BH58_9BACT</name>
<dbReference type="InterPro" id="IPR015927">
    <property type="entry name" value="Peptidase_S24_S26A/B/C"/>
</dbReference>
<evidence type="ECO:0000259" key="1">
    <source>
        <dbReference type="PROSITE" id="PS50164"/>
    </source>
</evidence>
<dbReference type="RefSeq" id="WP_108687459.1">
    <property type="nucleotide sequence ID" value="NZ_QCYK01000002.1"/>
</dbReference>
<dbReference type="Pfam" id="PF09848">
    <property type="entry name" value="SLFN-g3_helicase"/>
    <property type="match status" value="1"/>
</dbReference>
<feature type="domain" description="GIY-YIG" evidence="1">
    <location>
        <begin position="31"/>
        <end position="108"/>
    </location>
</feature>
<dbReference type="InterPro" id="IPR036286">
    <property type="entry name" value="LexA/Signal_pep-like_sf"/>
</dbReference>
<reference evidence="2 3" key="1">
    <citation type="submission" date="2018-04" db="EMBL/GenBank/DDBJ databases">
        <title>Chitinophaga fuyangensis sp. nov., isolated from soil in a chemical factory.</title>
        <authorList>
            <person name="Chen K."/>
        </authorList>
    </citation>
    <scope>NUCLEOTIDE SEQUENCE [LARGE SCALE GENOMIC DNA]</scope>
    <source>
        <strain evidence="2 3">LY-1</strain>
    </source>
</reference>
<dbReference type="SUPFAM" id="SSF52540">
    <property type="entry name" value="P-loop containing nucleoside triphosphate hydrolases"/>
    <property type="match status" value="1"/>
</dbReference>
<dbReference type="InterPro" id="IPR000305">
    <property type="entry name" value="GIY-YIG_endonuc"/>
</dbReference>
<dbReference type="Gene3D" id="2.10.109.10">
    <property type="entry name" value="Umud Fragment, subunit A"/>
    <property type="match status" value="1"/>
</dbReference>
<dbReference type="Pfam" id="PF00717">
    <property type="entry name" value="Peptidase_S24"/>
    <property type="match status" value="1"/>
</dbReference>
<dbReference type="InterPro" id="IPR018647">
    <property type="entry name" value="SLFN_3-like_DNA/RNA_helicase"/>
</dbReference>
<sequence>MSEIHPFSIVTYPFDKSLPEKIENEFFADEGWPIVYLLSNQSSKEIYIGETTDVNQRFKAHLNTPVKSKLIDAHVLNSRLFNKSITLDLEANLINYMTGDGKFKLLNANAGMGSHSYFQKNELYKDFFQQIWRQLIEKGLADGSLEKIKNAELFKLSPFKTLSADQKAGLITIIRAVLDDKHRTVFIEGGAGTGKSVLAIFFFKLLHTPIKDFSFVDFEAAEQTELRDLVWKLKEKYPEPKAAIVVPVISFRGSLSRVFSKINGLRANMVIGPNDATKKHYDILVVDESHRLRQDKNLMPRHSNVFKQKSITLGMTPHIHTELDWTLKQSDKTILFYDAFQGIKPSDVPEEEFDKLKNDHEHTKVEYLTSQFRAKGGNKYQRFVTRLLNDELPKDQQMAKFPEYDFFLFDDLKVFIEQIALREREFELCRVVAGFAWPWLSKSDKSKFDIEIGDVKLKWNHKTKDWINSKGAKDEVGCIHTVQGYDLNYAGVIFGPEIGYDEIQESIVIYEDNYKDKAGKRGVKDKVQLKTYIRNIYKTLLLRGIEGTYVYVCNDALRKHFAKYIPWFKETYTAQIGLIATVPLYSIKVAAGQFGSTQAVSSEFEQVPLPPGIRHSEDLFACQVLGESMNKKIPNGAVCLFRKYSGGSREGQIVLVEMTDPQEAIPGSSYTVKEYQSLKIATSDGSYLHTAIKLIPHSTDNRFTPIHLQADEILELKVIGIFECVLSLPQ</sequence>
<proteinExistence type="predicted"/>
<gene>
    <name evidence="2" type="ORF">DCC81_15205</name>
</gene>
<protein>
    <recommendedName>
        <fullName evidence="1">GIY-YIG domain-containing protein</fullName>
    </recommendedName>
</protein>
<dbReference type="AlphaFoldDB" id="A0A2T7BH58"/>
<dbReference type="Proteomes" id="UP000244450">
    <property type="component" value="Unassembled WGS sequence"/>
</dbReference>
<dbReference type="InterPro" id="IPR027417">
    <property type="entry name" value="P-loop_NTPase"/>
</dbReference>
<dbReference type="CDD" id="cd06462">
    <property type="entry name" value="Peptidase_S24_S26"/>
    <property type="match status" value="1"/>
</dbReference>
<comment type="caution">
    <text evidence="2">The sequence shown here is derived from an EMBL/GenBank/DDBJ whole genome shotgun (WGS) entry which is preliminary data.</text>
</comment>
<accession>A0A2T7BH58</accession>
<dbReference type="SUPFAM" id="SSF51306">
    <property type="entry name" value="LexA/Signal peptidase"/>
    <property type="match status" value="1"/>
</dbReference>
<organism evidence="2 3">
    <name type="scientific">Chitinophaga parva</name>
    <dbReference type="NCBI Taxonomy" id="2169414"/>
    <lineage>
        <taxon>Bacteria</taxon>
        <taxon>Pseudomonadati</taxon>
        <taxon>Bacteroidota</taxon>
        <taxon>Chitinophagia</taxon>
        <taxon>Chitinophagales</taxon>
        <taxon>Chitinophagaceae</taxon>
        <taxon>Chitinophaga</taxon>
    </lineage>
</organism>
<dbReference type="InterPro" id="IPR035901">
    <property type="entry name" value="GIY-YIG_endonuc_sf"/>
</dbReference>
<dbReference type="CDD" id="cd10439">
    <property type="entry name" value="GIY-YIG_COG3410"/>
    <property type="match status" value="1"/>
</dbReference>